<dbReference type="GO" id="GO:0006633">
    <property type="term" value="P:fatty acid biosynthetic process"/>
    <property type="evidence" value="ECO:0007669"/>
    <property type="project" value="UniProtKB-UniPathway"/>
</dbReference>
<dbReference type="InterPro" id="IPR011053">
    <property type="entry name" value="Single_hybrid_motif"/>
</dbReference>
<keyword evidence="4 9" id="KW-0444">Lipid biosynthesis</keyword>
<dbReference type="PANTHER" id="PTHR45266:SF3">
    <property type="entry name" value="OXALOACETATE DECARBOXYLASE ALPHA CHAIN"/>
    <property type="match status" value="1"/>
</dbReference>
<protein>
    <recommendedName>
        <fullName evidence="3 9">Biotin carboxyl carrier protein of acetyl-CoA carboxylase</fullName>
    </recommendedName>
</protein>
<evidence type="ECO:0000313" key="12">
    <source>
        <dbReference type="EMBL" id="QQG36524.1"/>
    </source>
</evidence>
<dbReference type="SUPFAM" id="SSF51230">
    <property type="entry name" value="Single hybrid motif"/>
    <property type="match status" value="1"/>
</dbReference>
<proteinExistence type="predicted"/>
<evidence type="ECO:0000256" key="8">
    <source>
        <dbReference type="ARBA" id="ARBA00023267"/>
    </source>
</evidence>
<evidence type="ECO:0000256" key="6">
    <source>
        <dbReference type="ARBA" id="ARBA00023098"/>
    </source>
</evidence>
<comment type="function">
    <text evidence="1 9">This protein is a component of the acetyl coenzyme A carboxylase complex; first, biotin carboxylase catalyzes the carboxylation of the carrier protein and then the transcarboxylase transfers the carboxyl group to form malonyl-CoA.</text>
</comment>
<evidence type="ECO:0000256" key="5">
    <source>
        <dbReference type="ARBA" id="ARBA00022832"/>
    </source>
</evidence>
<dbReference type="InterPro" id="IPR001882">
    <property type="entry name" value="Biotin_BS"/>
</dbReference>
<dbReference type="GO" id="GO:0009317">
    <property type="term" value="C:acetyl-CoA carboxylase complex"/>
    <property type="evidence" value="ECO:0007669"/>
    <property type="project" value="InterPro"/>
</dbReference>
<dbReference type="AlphaFoldDB" id="A0A7T5R2X3"/>
<gene>
    <name evidence="12" type="primary">accB</name>
    <name evidence="12" type="ORF">HYS17_01665</name>
</gene>
<evidence type="ECO:0000256" key="9">
    <source>
        <dbReference type="RuleBase" id="RU364072"/>
    </source>
</evidence>
<dbReference type="UniPathway" id="UPA00094"/>
<keyword evidence="6 9" id="KW-0443">Lipid metabolism</keyword>
<evidence type="ECO:0000256" key="10">
    <source>
        <dbReference type="SAM" id="MobiDB-lite"/>
    </source>
</evidence>
<dbReference type="GO" id="GO:0003989">
    <property type="term" value="F:acetyl-CoA carboxylase activity"/>
    <property type="evidence" value="ECO:0007669"/>
    <property type="project" value="InterPro"/>
</dbReference>
<organism evidence="12 13">
    <name type="scientific">Micavibrio aeruginosavorus</name>
    <dbReference type="NCBI Taxonomy" id="349221"/>
    <lineage>
        <taxon>Bacteria</taxon>
        <taxon>Pseudomonadati</taxon>
        <taxon>Bdellovibrionota</taxon>
        <taxon>Bdellovibrionia</taxon>
        <taxon>Bdellovibrionales</taxon>
        <taxon>Pseudobdellovibrionaceae</taxon>
        <taxon>Micavibrio</taxon>
    </lineage>
</organism>
<sequence>MKIDESAIRKLAKLLDETGLTEIEVEDGDQSVRVSRGGNVVAFSPAANQSALIMDSDPTTPQRANTQAPSASAASHPGAITSPMVGTVYMSPEPGAPPFISKGSSVKAGETLMIIEAMKVMNPIKAPKSGTVTQILIENGQPVEFGDVLVVIE</sequence>
<feature type="region of interest" description="Disordered" evidence="10">
    <location>
        <begin position="52"/>
        <end position="86"/>
    </location>
</feature>
<evidence type="ECO:0000256" key="4">
    <source>
        <dbReference type="ARBA" id="ARBA00022516"/>
    </source>
</evidence>
<comment type="pathway">
    <text evidence="2 9">Lipid metabolism; fatty acid biosynthesis.</text>
</comment>
<keyword evidence="5 9" id="KW-0276">Fatty acid metabolism</keyword>
<dbReference type="InterPro" id="IPR001249">
    <property type="entry name" value="AcCoA_biotinCC"/>
</dbReference>
<dbReference type="InterPro" id="IPR000089">
    <property type="entry name" value="Biotin_lipoyl"/>
</dbReference>
<dbReference type="NCBIfam" id="TIGR00531">
    <property type="entry name" value="BCCP"/>
    <property type="match status" value="1"/>
</dbReference>
<feature type="domain" description="Lipoyl-binding" evidence="11">
    <location>
        <begin position="77"/>
        <end position="153"/>
    </location>
</feature>
<dbReference type="EMBL" id="CP066681">
    <property type="protein sequence ID" value="QQG36524.1"/>
    <property type="molecule type" value="Genomic_DNA"/>
</dbReference>
<evidence type="ECO:0000256" key="2">
    <source>
        <dbReference type="ARBA" id="ARBA00005194"/>
    </source>
</evidence>
<name>A0A7T5R2X3_9BACT</name>
<dbReference type="InterPro" id="IPR050709">
    <property type="entry name" value="Biotin_Carboxyl_Carrier/Decarb"/>
</dbReference>
<dbReference type="Proteomes" id="UP000595362">
    <property type="component" value="Chromosome"/>
</dbReference>
<keyword evidence="8 9" id="KW-0092">Biotin</keyword>
<evidence type="ECO:0000256" key="7">
    <source>
        <dbReference type="ARBA" id="ARBA00023160"/>
    </source>
</evidence>
<evidence type="ECO:0000256" key="1">
    <source>
        <dbReference type="ARBA" id="ARBA00003761"/>
    </source>
</evidence>
<dbReference type="CDD" id="cd06850">
    <property type="entry name" value="biotinyl_domain"/>
    <property type="match status" value="1"/>
</dbReference>
<dbReference type="Gene3D" id="2.40.50.100">
    <property type="match status" value="1"/>
</dbReference>
<dbReference type="PANTHER" id="PTHR45266">
    <property type="entry name" value="OXALOACETATE DECARBOXYLASE ALPHA CHAIN"/>
    <property type="match status" value="1"/>
</dbReference>
<evidence type="ECO:0000313" key="13">
    <source>
        <dbReference type="Proteomes" id="UP000595362"/>
    </source>
</evidence>
<dbReference type="PROSITE" id="PS50968">
    <property type="entry name" value="BIOTINYL_LIPOYL"/>
    <property type="match status" value="1"/>
</dbReference>
<reference evidence="12 13" key="1">
    <citation type="submission" date="2020-07" db="EMBL/GenBank/DDBJ databases">
        <title>Huge and variable diversity of episymbiotic CPR bacteria and DPANN archaea in groundwater ecosystems.</title>
        <authorList>
            <person name="He C.Y."/>
            <person name="Keren R."/>
            <person name="Whittaker M."/>
            <person name="Farag I.F."/>
            <person name="Doudna J."/>
            <person name="Cate J.H.D."/>
            <person name="Banfield J.F."/>
        </authorList>
    </citation>
    <scope>NUCLEOTIDE SEQUENCE [LARGE SCALE GENOMIC DNA]</scope>
    <source>
        <strain evidence="12">NC_groundwater_70_Ag_B-0.1um_54_66</strain>
    </source>
</reference>
<dbReference type="PRINTS" id="PR01071">
    <property type="entry name" value="ACOABIOTINCC"/>
</dbReference>
<dbReference type="PROSITE" id="PS00188">
    <property type="entry name" value="BIOTIN"/>
    <property type="match status" value="1"/>
</dbReference>
<dbReference type="Pfam" id="PF00364">
    <property type="entry name" value="Biotin_lipoyl"/>
    <property type="match status" value="1"/>
</dbReference>
<accession>A0A7T5R2X3</accession>
<dbReference type="FunFam" id="2.40.50.100:FF:000003">
    <property type="entry name" value="Acetyl-CoA carboxylase biotin carboxyl carrier protein"/>
    <property type="match status" value="1"/>
</dbReference>
<evidence type="ECO:0000259" key="11">
    <source>
        <dbReference type="PROSITE" id="PS50968"/>
    </source>
</evidence>
<feature type="compositionally biased region" description="Polar residues" evidence="10">
    <location>
        <begin position="52"/>
        <end position="69"/>
    </location>
</feature>
<keyword evidence="7 9" id="KW-0275">Fatty acid biosynthesis</keyword>
<evidence type="ECO:0000256" key="3">
    <source>
        <dbReference type="ARBA" id="ARBA00017562"/>
    </source>
</evidence>